<evidence type="ECO:0000259" key="1">
    <source>
        <dbReference type="Pfam" id="PF07589"/>
    </source>
</evidence>
<proteinExistence type="predicted"/>
<evidence type="ECO:0000313" key="2">
    <source>
        <dbReference type="EMBL" id="QSV44733.1"/>
    </source>
</evidence>
<reference evidence="2 3" key="1">
    <citation type="submission" date="2021-03" db="EMBL/GenBank/DDBJ databases">
        <title>Geobacter metallireducens gen. nov. sp. nov., a microorganism capable of coupling the complete oxidation of organic compounds to the reduction of iron and other metals.</title>
        <authorList>
            <person name="Li Y."/>
        </authorList>
    </citation>
    <scope>NUCLEOTIDE SEQUENCE [LARGE SCALE GENOMIC DNA]</scope>
    <source>
        <strain evidence="2 3">Jerry-YX</strain>
    </source>
</reference>
<dbReference type="Pfam" id="PF07589">
    <property type="entry name" value="PEP-CTERM"/>
    <property type="match status" value="1"/>
</dbReference>
<feature type="domain" description="Ice-binding protein C-terminal" evidence="1">
    <location>
        <begin position="339"/>
        <end position="361"/>
    </location>
</feature>
<dbReference type="InterPro" id="IPR013424">
    <property type="entry name" value="Ice-binding_C"/>
</dbReference>
<keyword evidence="3" id="KW-1185">Reference proteome</keyword>
<accession>A0ABX7Q1D2</accession>
<sequence>MSLPCGAAYATSYSYLDISQTYYDTDYVSGTIPLPTYPSETLTDSYDSKQVISTGEAKYSMGRTYESATSSVSYNNYPVLVPGGGAVGISVGPGHSATFGYGYVDAAHRIMRQSASVISNGAQFSESWTRGDMQNSFTVLPGTSGLAYGDTAKIRLDVRLDGRLTATGTSWPGNGDAFSHLLAGLTIVDPLLKIDTGEGWYTPRIVSFGADADLEAGEVYQPYWGESYSSYWSASWGAYTNTGIDMSGDYDDYYETTDNNREVTNSYNFDTGLLQLEFDAIVGHTLDLRAYMDVFSFASGNATALTDFSSTFGPGIIDTNGTGVLIDWDVVAPQQVPGTVPEPSTFLLLGAGLAGVFCYRKKAKKS</sequence>
<evidence type="ECO:0000313" key="3">
    <source>
        <dbReference type="Proteomes" id="UP000663651"/>
    </source>
</evidence>
<dbReference type="NCBIfam" id="TIGR02595">
    <property type="entry name" value="PEP_CTERM"/>
    <property type="match status" value="1"/>
</dbReference>
<protein>
    <submittedName>
        <fullName evidence="2">PEP-CTERM sorting domain-containing protein</fullName>
    </submittedName>
</protein>
<dbReference type="RefSeq" id="WP_207162547.1">
    <property type="nucleotide sequence ID" value="NZ_CP071382.1"/>
</dbReference>
<gene>
    <name evidence="2" type="ORF">JZM60_11215</name>
</gene>
<name>A0ABX7Q1D2_9BACT</name>
<dbReference type="EMBL" id="CP071382">
    <property type="protein sequence ID" value="QSV44733.1"/>
    <property type="molecule type" value="Genomic_DNA"/>
</dbReference>
<dbReference type="Proteomes" id="UP000663651">
    <property type="component" value="Chromosome"/>
</dbReference>
<organism evidence="2 3">
    <name type="scientific">Geobacter benzoatilyticus</name>
    <dbReference type="NCBI Taxonomy" id="2815309"/>
    <lineage>
        <taxon>Bacteria</taxon>
        <taxon>Pseudomonadati</taxon>
        <taxon>Thermodesulfobacteriota</taxon>
        <taxon>Desulfuromonadia</taxon>
        <taxon>Geobacterales</taxon>
        <taxon>Geobacteraceae</taxon>
        <taxon>Geobacter</taxon>
    </lineage>
</organism>